<accession>A0ABS1E6M8</accession>
<comment type="caution">
    <text evidence="1">The sequence shown here is derived from an EMBL/GenBank/DDBJ whole genome shotgun (WGS) entry which is preliminary data.</text>
</comment>
<evidence type="ECO:0008006" key="3">
    <source>
        <dbReference type="Google" id="ProtNLM"/>
    </source>
</evidence>
<name>A0ABS1E6M8_9GAMM</name>
<protein>
    <recommendedName>
        <fullName evidence="3">Metal-dependent phosphohydrolase</fullName>
    </recommendedName>
</protein>
<gene>
    <name evidence="1" type="ORF">CKO13_02725</name>
</gene>
<dbReference type="Proteomes" id="UP000738126">
    <property type="component" value="Unassembled WGS sequence"/>
</dbReference>
<reference evidence="1 2" key="1">
    <citation type="journal article" date="2020" name="Microorganisms">
        <title>Osmotic Adaptation and Compatible Solute Biosynthesis of Phototrophic Bacteria as Revealed from Genome Analyses.</title>
        <authorList>
            <person name="Imhoff J.F."/>
            <person name="Rahn T."/>
            <person name="Kunzel S."/>
            <person name="Keller A."/>
            <person name="Neulinger S.C."/>
        </authorList>
    </citation>
    <scope>NUCLEOTIDE SEQUENCE [LARGE SCALE GENOMIC DNA]</scope>
    <source>
        <strain evidence="1 2">DSM 15116</strain>
    </source>
</reference>
<organism evidence="1 2">
    <name type="scientific">Halorhodospira neutriphila</name>
    <dbReference type="NCBI Taxonomy" id="168379"/>
    <lineage>
        <taxon>Bacteria</taxon>
        <taxon>Pseudomonadati</taxon>
        <taxon>Pseudomonadota</taxon>
        <taxon>Gammaproteobacteria</taxon>
        <taxon>Chromatiales</taxon>
        <taxon>Ectothiorhodospiraceae</taxon>
        <taxon>Halorhodospira</taxon>
    </lineage>
</organism>
<keyword evidence="2" id="KW-1185">Reference proteome</keyword>
<proteinExistence type="predicted"/>
<evidence type="ECO:0000313" key="2">
    <source>
        <dbReference type="Proteomes" id="UP000738126"/>
    </source>
</evidence>
<feature type="non-terminal residue" evidence="1">
    <location>
        <position position="62"/>
    </location>
</feature>
<sequence length="62" mass="5908">MSSASGAISFRPPGDGGAGAAALGAAVLAALLAPALELPPWGRIAWAAGCLIAAAPALANRR</sequence>
<dbReference type="EMBL" id="NRSH01000016">
    <property type="protein sequence ID" value="MBK1725949.1"/>
    <property type="molecule type" value="Genomic_DNA"/>
</dbReference>
<evidence type="ECO:0000313" key="1">
    <source>
        <dbReference type="EMBL" id="MBK1725949.1"/>
    </source>
</evidence>